<comment type="subcellular location">
    <subcellularLocation>
        <location evidence="1">Cell membrane</location>
    </subcellularLocation>
</comment>
<organism evidence="6 7">
    <name type="scientific">Comamonas terrigena</name>
    <dbReference type="NCBI Taxonomy" id="32013"/>
    <lineage>
        <taxon>Bacteria</taxon>
        <taxon>Pseudomonadati</taxon>
        <taxon>Pseudomonadota</taxon>
        <taxon>Betaproteobacteria</taxon>
        <taxon>Burkholderiales</taxon>
        <taxon>Comamonadaceae</taxon>
        <taxon>Comamonas</taxon>
    </lineage>
</organism>
<evidence type="ECO:0000256" key="5">
    <source>
        <dbReference type="ARBA" id="ARBA00023136"/>
    </source>
</evidence>
<dbReference type="Proteomes" id="UP000220246">
    <property type="component" value="Unassembled WGS sequence"/>
</dbReference>
<dbReference type="Pfam" id="PF04347">
    <property type="entry name" value="FliO"/>
    <property type="match status" value="1"/>
</dbReference>
<evidence type="ECO:0000256" key="3">
    <source>
        <dbReference type="ARBA" id="ARBA00022692"/>
    </source>
</evidence>
<keyword evidence="6" id="KW-0969">Cilium</keyword>
<keyword evidence="5" id="KW-0472">Membrane</keyword>
<dbReference type="AlphaFoldDB" id="A0A2A7V0B7"/>
<keyword evidence="3" id="KW-0812">Transmembrane</keyword>
<keyword evidence="2" id="KW-1003">Cell membrane</keyword>
<proteinExistence type="predicted"/>
<evidence type="ECO:0000256" key="1">
    <source>
        <dbReference type="ARBA" id="ARBA00004236"/>
    </source>
</evidence>
<dbReference type="OrthoDB" id="8905632at2"/>
<evidence type="ECO:0000313" key="7">
    <source>
        <dbReference type="Proteomes" id="UP000220246"/>
    </source>
</evidence>
<protein>
    <submittedName>
        <fullName evidence="6">Flagellar biosynthesis protein FliO</fullName>
    </submittedName>
</protein>
<dbReference type="STRING" id="1219032.GCA_001515545_04040"/>
<dbReference type="InterPro" id="IPR022781">
    <property type="entry name" value="Flagellar_biosynth_FliO"/>
</dbReference>
<evidence type="ECO:0000256" key="4">
    <source>
        <dbReference type="ARBA" id="ARBA00022989"/>
    </source>
</evidence>
<dbReference type="GO" id="GO:0016020">
    <property type="term" value="C:membrane"/>
    <property type="evidence" value="ECO:0007669"/>
    <property type="project" value="InterPro"/>
</dbReference>
<keyword evidence="6" id="KW-0282">Flagellum</keyword>
<keyword evidence="7" id="KW-1185">Reference proteome</keyword>
<gene>
    <name evidence="6" type="ORF">CRM82_05070</name>
</gene>
<reference evidence="7" key="1">
    <citation type="submission" date="2017-09" db="EMBL/GenBank/DDBJ databases">
        <title>FDA dAtabase for Regulatory Grade micrObial Sequences (FDA-ARGOS): Supporting development and validation of Infectious Disease Dx tests.</title>
        <authorList>
            <person name="Minogue T."/>
            <person name="Wolcott M."/>
            <person name="Wasieloski L."/>
            <person name="Aguilar W."/>
            <person name="Moore D."/>
            <person name="Tallon L."/>
            <person name="Sadzewicz L."/>
            <person name="Ott S."/>
            <person name="Zhao X."/>
            <person name="Nagaraj S."/>
            <person name="Vavikolanu K."/>
            <person name="Aluvathingal J."/>
            <person name="Nadendla S."/>
            <person name="Sichtig H."/>
        </authorList>
    </citation>
    <scope>NUCLEOTIDE SEQUENCE [LARGE SCALE GENOMIC DNA]</scope>
    <source>
        <strain evidence="7">FDAARGOS_394</strain>
    </source>
</reference>
<keyword evidence="4" id="KW-1133">Transmembrane helix</keyword>
<evidence type="ECO:0000313" key="6">
    <source>
        <dbReference type="EMBL" id="PEH90876.1"/>
    </source>
</evidence>
<dbReference type="GO" id="GO:0044781">
    <property type="term" value="P:bacterial-type flagellum organization"/>
    <property type="evidence" value="ECO:0007669"/>
    <property type="project" value="InterPro"/>
</dbReference>
<keyword evidence="6" id="KW-0966">Cell projection</keyword>
<sequence length="108" mass="11047">MAVLPWLLRRWQQRQMVARGGQGVQTQVLSSVALSPGQRIVVVEVGQGGHSTRLVLGVTAQNIHCLHVLGSAAPAGAADAAAASSASFAGAMEQLQQASSQPAASTHP</sequence>
<accession>A0A2A7V0B7</accession>
<comment type="caution">
    <text evidence="6">The sequence shown here is derived from an EMBL/GenBank/DDBJ whole genome shotgun (WGS) entry which is preliminary data.</text>
</comment>
<evidence type="ECO:0000256" key="2">
    <source>
        <dbReference type="ARBA" id="ARBA00022475"/>
    </source>
</evidence>
<dbReference type="EMBL" id="PDEA01000001">
    <property type="protein sequence ID" value="PEH90876.1"/>
    <property type="molecule type" value="Genomic_DNA"/>
</dbReference>
<name>A0A2A7V0B7_COMTR</name>